<dbReference type="Proteomes" id="UP000283644">
    <property type="component" value="Unassembled WGS sequence"/>
</dbReference>
<dbReference type="Pfam" id="PF19305">
    <property type="entry name" value="MmgE_PrpD_C"/>
    <property type="match status" value="1"/>
</dbReference>
<dbReference type="SUPFAM" id="SSF103378">
    <property type="entry name" value="2-methylcitrate dehydratase PrpD"/>
    <property type="match status" value="1"/>
</dbReference>
<dbReference type="EMBL" id="QXGH01000040">
    <property type="protein sequence ID" value="RHW23777.1"/>
    <property type="molecule type" value="Genomic_DNA"/>
</dbReference>
<dbReference type="InterPro" id="IPR045337">
    <property type="entry name" value="MmgE_PrpD_C"/>
</dbReference>
<organism evidence="4 5">
    <name type="scientific">Nocardioides immobilis</name>
    <dbReference type="NCBI Taxonomy" id="2049295"/>
    <lineage>
        <taxon>Bacteria</taxon>
        <taxon>Bacillati</taxon>
        <taxon>Actinomycetota</taxon>
        <taxon>Actinomycetes</taxon>
        <taxon>Propionibacteriales</taxon>
        <taxon>Nocardioidaceae</taxon>
        <taxon>Nocardioides</taxon>
    </lineage>
</organism>
<feature type="domain" description="MmgE/PrpD N-terminal" evidence="2">
    <location>
        <begin position="7"/>
        <end position="258"/>
    </location>
</feature>
<evidence type="ECO:0000259" key="3">
    <source>
        <dbReference type="Pfam" id="PF19305"/>
    </source>
</evidence>
<dbReference type="OrthoDB" id="9797528at2"/>
<feature type="domain" description="MmgE/PrpD C-terminal" evidence="3">
    <location>
        <begin position="282"/>
        <end position="458"/>
    </location>
</feature>
<evidence type="ECO:0000313" key="4">
    <source>
        <dbReference type="EMBL" id="RHW23777.1"/>
    </source>
</evidence>
<sequence length="476" mass="51937">MSATHIEKFAAFAATSTRTPLPAEVSEETKRILLDTIGCVLAAVDIPTGRMGIEYGRLLGGSSDEATIMGQANRTSVHGAAFANAEMSATLDMHPIAAPGHVAPYVVPVVLALGEKLNRPGTDVMTAIAVCHEMSFRFAKTMDKNRDIKDGKADTSPVLGYASTVFGVTAAAAIMKGLGKEVVANALGIAGCTSPVNAHRAWLMHSPNPTIKYNLQPGGLVFNSLTAAYLAELGHRGDNQILDDVEYGYPRYIGTRRWEPSRLTDALGSEWRFPAESYFKPYPHCRVTHAVLDVIFDLVETNDIKPDEIESLTAYGEQWAAGVPTFMNTDIRRPYDAQFSFPHGLSLAAHRVPPGKDWQDPDVVFDASVLDVMRKVIWKSHPDWATAVSADPVARPTRVEIVARGETFVGERAYPKGSRSPDPSTYTTDEEIRAKFFHNASGVISPEDARWVADRVMNLEQIDDVSVLMARLRPSV</sequence>
<dbReference type="GO" id="GO:0016829">
    <property type="term" value="F:lyase activity"/>
    <property type="evidence" value="ECO:0007669"/>
    <property type="project" value="InterPro"/>
</dbReference>
<name>A0A417XU86_9ACTN</name>
<evidence type="ECO:0000313" key="5">
    <source>
        <dbReference type="Proteomes" id="UP000283644"/>
    </source>
</evidence>
<dbReference type="InterPro" id="IPR005656">
    <property type="entry name" value="MmgE_PrpD"/>
</dbReference>
<dbReference type="PANTHER" id="PTHR16943">
    <property type="entry name" value="2-METHYLCITRATE DEHYDRATASE-RELATED"/>
    <property type="match status" value="1"/>
</dbReference>
<protein>
    <submittedName>
        <fullName evidence="4">MmgE/PrpD family protein</fullName>
    </submittedName>
</protein>
<dbReference type="Pfam" id="PF03972">
    <property type="entry name" value="MmgE_PrpD_N"/>
    <property type="match status" value="1"/>
</dbReference>
<comment type="similarity">
    <text evidence="1">Belongs to the PrpD family.</text>
</comment>
<keyword evidence="5" id="KW-1185">Reference proteome</keyword>
<accession>A0A417XU86</accession>
<dbReference type="Gene3D" id="1.10.4100.10">
    <property type="entry name" value="2-methylcitrate dehydratase PrpD"/>
    <property type="match status" value="1"/>
</dbReference>
<dbReference type="PANTHER" id="PTHR16943:SF8">
    <property type="entry name" value="2-METHYLCITRATE DEHYDRATASE"/>
    <property type="match status" value="1"/>
</dbReference>
<dbReference type="RefSeq" id="WP_118928574.1">
    <property type="nucleotide sequence ID" value="NZ_QXGH01000040.1"/>
</dbReference>
<gene>
    <name evidence="4" type="ORF">D0Z08_27950</name>
</gene>
<dbReference type="InterPro" id="IPR036148">
    <property type="entry name" value="MmgE/PrpD_sf"/>
</dbReference>
<dbReference type="InterPro" id="IPR042183">
    <property type="entry name" value="MmgE/PrpD_sf_1"/>
</dbReference>
<dbReference type="AlphaFoldDB" id="A0A417XU86"/>
<evidence type="ECO:0000256" key="1">
    <source>
        <dbReference type="ARBA" id="ARBA00006174"/>
    </source>
</evidence>
<comment type="caution">
    <text evidence="4">The sequence shown here is derived from an EMBL/GenBank/DDBJ whole genome shotgun (WGS) entry which is preliminary data.</text>
</comment>
<dbReference type="InterPro" id="IPR042188">
    <property type="entry name" value="MmgE/PrpD_sf_2"/>
</dbReference>
<reference evidence="4 5" key="1">
    <citation type="submission" date="2018-09" db="EMBL/GenBank/DDBJ databases">
        <title>Genome sequencing of Nocardioides immobilis CCTCC AB 2017083 for comparison to Nocardioides silvaticus.</title>
        <authorList>
            <person name="Li C."/>
            <person name="Wang G."/>
        </authorList>
    </citation>
    <scope>NUCLEOTIDE SEQUENCE [LARGE SCALE GENOMIC DNA]</scope>
    <source>
        <strain evidence="4 5">CCTCC AB 2017083</strain>
    </source>
</reference>
<evidence type="ECO:0000259" key="2">
    <source>
        <dbReference type="Pfam" id="PF03972"/>
    </source>
</evidence>
<dbReference type="Gene3D" id="3.30.1330.120">
    <property type="entry name" value="2-methylcitrate dehydratase PrpD"/>
    <property type="match status" value="1"/>
</dbReference>
<dbReference type="InterPro" id="IPR045336">
    <property type="entry name" value="MmgE_PrpD_N"/>
</dbReference>
<proteinExistence type="inferred from homology"/>